<comment type="subcellular location">
    <subcellularLocation>
        <location evidence="11">Cell membrane</location>
        <topology evidence="11">Single-pass membrane protein</topology>
    </subcellularLocation>
</comment>
<dbReference type="OrthoDB" id="9809491at2"/>
<dbReference type="Pfam" id="PF02669">
    <property type="entry name" value="KdpC"/>
    <property type="match status" value="1"/>
</dbReference>
<comment type="function">
    <text evidence="11">Part of the high-affinity ATP-driven potassium transport (or Kdp) system, which catalyzes the hydrolysis of ATP coupled with the electrogenic transport of potassium into the cytoplasm. This subunit acts as a catalytic chaperone that increases the ATP-binding affinity of the ATP-hydrolyzing subunit KdpB by the formation of a transient KdpB/KdpC/ATP ternary complex.</text>
</comment>
<reference evidence="13 14" key="1">
    <citation type="submission" date="2019-05" db="EMBL/GenBank/DDBJ databases">
        <title>Verrucobacter flavum gen. nov., sp. nov. a new member of the family Verrucomicrobiaceae.</title>
        <authorList>
            <person name="Szuroczki S."/>
            <person name="Abbaszade G."/>
            <person name="Szabo A."/>
            <person name="Felfoldi T."/>
            <person name="Schumann P."/>
            <person name="Boka K."/>
            <person name="Keki Z."/>
            <person name="Toumi M."/>
            <person name="Toth E."/>
        </authorList>
    </citation>
    <scope>NUCLEOTIDE SEQUENCE [LARGE SCALE GENOMIC DNA]</scope>
    <source>
        <strain evidence="13 14">MG-N-17</strain>
    </source>
</reference>
<dbReference type="PANTHER" id="PTHR30042">
    <property type="entry name" value="POTASSIUM-TRANSPORTING ATPASE C CHAIN"/>
    <property type="match status" value="1"/>
</dbReference>
<dbReference type="GO" id="GO:0005886">
    <property type="term" value="C:plasma membrane"/>
    <property type="evidence" value="ECO:0007669"/>
    <property type="project" value="UniProtKB-SubCell"/>
</dbReference>
<keyword evidence="2 11" id="KW-1003">Cell membrane</keyword>
<evidence type="ECO:0000256" key="4">
    <source>
        <dbReference type="ARBA" id="ARBA00022692"/>
    </source>
</evidence>
<comment type="subunit">
    <text evidence="11">The system is composed of three essential subunits: KdpA, KdpB and KdpC.</text>
</comment>
<dbReference type="GO" id="GO:0005524">
    <property type="term" value="F:ATP binding"/>
    <property type="evidence" value="ECO:0007669"/>
    <property type="project" value="UniProtKB-UniRule"/>
</dbReference>
<evidence type="ECO:0000256" key="7">
    <source>
        <dbReference type="ARBA" id="ARBA00022958"/>
    </source>
</evidence>
<evidence type="ECO:0000256" key="5">
    <source>
        <dbReference type="ARBA" id="ARBA00022741"/>
    </source>
</evidence>
<keyword evidence="3 11" id="KW-0633">Potassium transport</keyword>
<dbReference type="PANTHER" id="PTHR30042:SF2">
    <property type="entry name" value="POTASSIUM-TRANSPORTING ATPASE KDPC SUBUNIT"/>
    <property type="match status" value="1"/>
</dbReference>
<proteinExistence type="inferred from homology"/>
<feature type="transmembrane region" description="Helical" evidence="11">
    <location>
        <begin position="12"/>
        <end position="33"/>
    </location>
</feature>
<name>A0A5R8KDC9_9BACT</name>
<evidence type="ECO:0000256" key="3">
    <source>
        <dbReference type="ARBA" id="ARBA00022538"/>
    </source>
</evidence>
<evidence type="ECO:0000313" key="13">
    <source>
        <dbReference type="EMBL" id="TLD70247.1"/>
    </source>
</evidence>
<evidence type="ECO:0000256" key="10">
    <source>
        <dbReference type="ARBA" id="ARBA00023136"/>
    </source>
</evidence>
<dbReference type="NCBIfam" id="NF001454">
    <property type="entry name" value="PRK00315.1"/>
    <property type="match status" value="1"/>
</dbReference>
<comment type="similarity">
    <text evidence="11">Belongs to the KdpC family.</text>
</comment>
<dbReference type="Proteomes" id="UP000306196">
    <property type="component" value="Unassembled WGS sequence"/>
</dbReference>
<sequence>MKTILHHLRASIVITLLFTLILCGLYPLTIWSIGQIAFPHQANGSLITNPQGELLGSTLIGQNFTSPTYFHSRPSAAGPHGYDASSSSGSNLGPTSIKLADQIQQRITDYLSSNTIPPNTPIPADAVTASASGLDPHISPANAELQIPRIARARNLPENQIRQLVHQHTEPPSLGLLAPPRVNVLTLNLALDHQTP</sequence>
<evidence type="ECO:0000256" key="6">
    <source>
        <dbReference type="ARBA" id="ARBA00022840"/>
    </source>
</evidence>
<keyword evidence="10 11" id="KW-0472">Membrane</keyword>
<evidence type="ECO:0000313" key="14">
    <source>
        <dbReference type="Proteomes" id="UP000306196"/>
    </source>
</evidence>
<dbReference type="GO" id="GO:0008556">
    <property type="term" value="F:P-type potassium transmembrane transporter activity"/>
    <property type="evidence" value="ECO:0007669"/>
    <property type="project" value="InterPro"/>
</dbReference>
<keyword evidence="4 11" id="KW-0812">Transmembrane</keyword>
<protein>
    <recommendedName>
        <fullName evidence="11">Potassium-transporting ATPase KdpC subunit</fullName>
    </recommendedName>
    <alternativeName>
        <fullName evidence="11">ATP phosphohydrolase [potassium-transporting] C chain</fullName>
    </alternativeName>
    <alternativeName>
        <fullName evidence="11">Potassium-binding and translocating subunit C</fullName>
    </alternativeName>
    <alternativeName>
        <fullName evidence="11">Potassium-translocating ATPase C chain</fullName>
    </alternativeName>
</protein>
<evidence type="ECO:0000256" key="1">
    <source>
        <dbReference type="ARBA" id="ARBA00022448"/>
    </source>
</evidence>
<keyword evidence="6 11" id="KW-0067">ATP-binding</keyword>
<keyword evidence="1 11" id="KW-0813">Transport</keyword>
<evidence type="ECO:0000256" key="8">
    <source>
        <dbReference type="ARBA" id="ARBA00022989"/>
    </source>
</evidence>
<evidence type="ECO:0000256" key="9">
    <source>
        <dbReference type="ARBA" id="ARBA00023065"/>
    </source>
</evidence>
<keyword evidence="14" id="KW-1185">Reference proteome</keyword>
<evidence type="ECO:0000256" key="12">
    <source>
        <dbReference type="SAM" id="MobiDB-lite"/>
    </source>
</evidence>
<keyword evidence="8 11" id="KW-1133">Transmembrane helix</keyword>
<dbReference type="EMBL" id="VAUV01000009">
    <property type="protein sequence ID" value="TLD70247.1"/>
    <property type="molecule type" value="Genomic_DNA"/>
</dbReference>
<dbReference type="AlphaFoldDB" id="A0A5R8KDC9"/>
<dbReference type="HAMAP" id="MF_00276">
    <property type="entry name" value="KdpC"/>
    <property type="match status" value="1"/>
</dbReference>
<keyword evidence="5 11" id="KW-0547">Nucleotide-binding</keyword>
<evidence type="ECO:0000256" key="11">
    <source>
        <dbReference type="HAMAP-Rule" id="MF_00276"/>
    </source>
</evidence>
<dbReference type="PIRSF" id="PIRSF001296">
    <property type="entry name" value="K_ATPase_KdpC"/>
    <property type="match status" value="1"/>
</dbReference>
<dbReference type="NCBIfam" id="TIGR00681">
    <property type="entry name" value="kdpC"/>
    <property type="match status" value="1"/>
</dbReference>
<dbReference type="InterPro" id="IPR003820">
    <property type="entry name" value="KdpC"/>
</dbReference>
<feature type="region of interest" description="Disordered" evidence="12">
    <location>
        <begin position="70"/>
        <end position="95"/>
    </location>
</feature>
<keyword evidence="7 11" id="KW-0630">Potassium</keyword>
<comment type="caution">
    <text evidence="13">The sequence shown here is derived from an EMBL/GenBank/DDBJ whole genome shotgun (WGS) entry which is preliminary data.</text>
</comment>
<organism evidence="13 14">
    <name type="scientific">Phragmitibacter flavus</name>
    <dbReference type="NCBI Taxonomy" id="2576071"/>
    <lineage>
        <taxon>Bacteria</taxon>
        <taxon>Pseudomonadati</taxon>
        <taxon>Verrucomicrobiota</taxon>
        <taxon>Verrucomicrobiia</taxon>
        <taxon>Verrucomicrobiales</taxon>
        <taxon>Verrucomicrobiaceae</taxon>
        <taxon>Phragmitibacter</taxon>
    </lineage>
</organism>
<gene>
    <name evidence="11 13" type="primary">kdpC</name>
    <name evidence="13" type="ORF">FEM03_13765</name>
</gene>
<accession>A0A5R8KDC9</accession>
<keyword evidence="9 11" id="KW-0406">Ion transport</keyword>
<evidence type="ECO:0000256" key="2">
    <source>
        <dbReference type="ARBA" id="ARBA00022475"/>
    </source>
</evidence>
<dbReference type="RefSeq" id="WP_138086846.1">
    <property type="nucleotide sequence ID" value="NZ_VAUV01000009.1"/>
</dbReference>